<dbReference type="PANTHER" id="PTHR35866">
    <property type="entry name" value="PUTATIVE-RELATED"/>
    <property type="match status" value="1"/>
</dbReference>
<dbReference type="Pfam" id="PF03692">
    <property type="entry name" value="CxxCxxCC"/>
    <property type="match status" value="1"/>
</dbReference>
<dbReference type="EMBL" id="QLLL01000008">
    <property type="protein sequence ID" value="RAJ00290.1"/>
    <property type="molecule type" value="Genomic_DNA"/>
</dbReference>
<dbReference type="OrthoDB" id="665764at2"/>
<evidence type="ECO:0000313" key="2">
    <source>
        <dbReference type="Proteomes" id="UP000249547"/>
    </source>
</evidence>
<organism evidence="1 2">
    <name type="scientific">Chitinophaga skermanii</name>
    <dbReference type="NCBI Taxonomy" id="331697"/>
    <lineage>
        <taxon>Bacteria</taxon>
        <taxon>Pseudomonadati</taxon>
        <taxon>Bacteroidota</taxon>
        <taxon>Chitinophagia</taxon>
        <taxon>Chitinophagales</taxon>
        <taxon>Chitinophagaceae</taxon>
        <taxon>Chitinophaga</taxon>
    </lineage>
</organism>
<dbReference type="AlphaFoldDB" id="A0A327Q7D8"/>
<dbReference type="Proteomes" id="UP000249547">
    <property type="component" value="Unassembled WGS sequence"/>
</dbReference>
<proteinExistence type="predicted"/>
<name>A0A327Q7D8_9BACT</name>
<reference evidence="1 2" key="1">
    <citation type="submission" date="2018-06" db="EMBL/GenBank/DDBJ databases">
        <title>Genomic Encyclopedia of Archaeal and Bacterial Type Strains, Phase II (KMG-II): from individual species to whole genera.</title>
        <authorList>
            <person name="Goeker M."/>
        </authorList>
    </citation>
    <scope>NUCLEOTIDE SEQUENCE [LARGE SCALE GENOMIC DNA]</scope>
    <source>
        <strain evidence="1 2">DSM 23857</strain>
    </source>
</reference>
<dbReference type="RefSeq" id="WP_111599416.1">
    <property type="nucleotide sequence ID" value="NZ_QLLL01000008.1"/>
</dbReference>
<keyword evidence="2" id="KW-1185">Reference proteome</keyword>
<sequence length="164" mass="19120">MSDILDQWQRKAKDQQKVNKQFLQKLQTKKGKGTERLLPDLHEEAFEKIDCLQCAGCCKTISPRFKTPDVKRISKYLGLKESVFIETYLNLDSDGDYVVKRSPCPFLGEDNYCGIYDVRPGDCRNYPYTDSDEFYKRPNTTYLNSTICPAVYYVLERLRTKMAL</sequence>
<comment type="caution">
    <text evidence="1">The sequence shown here is derived from an EMBL/GenBank/DDBJ whole genome shotgun (WGS) entry which is preliminary data.</text>
</comment>
<evidence type="ECO:0000313" key="1">
    <source>
        <dbReference type="EMBL" id="RAJ00290.1"/>
    </source>
</evidence>
<protein>
    <recommendedName>
        <fullName evidence="3">Fe-S-cluster containining protein</fullName>
    </recommendedName>
</protein>
<dbReference type="PANTHER" id="PTHR35866:SF1">
    <property type="entry name" value="YKGJ FAMILY CYSTEINE CLUSTER PROTEIN"/>
    <property type="match status" value="1"/>
</dbReference>
<evidence type="ECO:0008006" key="3">
    <source>
        <dbReference type="Google" id="ProtNLM"/>
    </source>
</evidence>
<accession>A0A327Q7D8</accession>
<gene>
    <name evidence="1" type="ORF">LX64_03992</name>
</gene>
<dbReference type="InterPro" id="IPR005358">
    <property type="entry name" value="Puta_zinc/iron-chelating_dom"/>
</dbReference>